<protein>
    <submittedName>
        <fullName evidence="2">Uncharacterized protein</fullName>
    </submittedName>
</protein>
<keyword evidence="1" id="KW-0732">Signal</keyword>
<feature type="chain" id="PRO_5015138164" evidence="1">
    <location>
        <begin position="23"/>
        <end position="133"/>
    </location>
</feature>
<dbReference type="RefSeq" id="WP_104736676.1">
    <property type="nucleotide sequence ID" value="NZ_BMHR01000002.1"/>
</dbReference>
<reference evidence="2 3" key="1">
    <citation type="submission" date="2018-01" db="EMBL/GenBank/DDBJ databases">
        <title>Draft genome of the type strain Pseudomonas oceani DSM 100277 isolated from the deep water in Okinawa trough, northwestern Pacific Ocean.</title>
        <authorList>
            <person name="Gomila M."/>
            <person name="Mulet M."/>
            <person name="Garcia-Valdes E."/>
            <person name="Lalucat J."/>
        </authorList>
    </citation>
    <scope>NUCLEOTIDE SEQUENCE [LARGE SCALE GENOMIC DNA]</scope>
    <source>
        <strain evidence="2 3">DSM 100277</strain>
    </source>
</reference>
<sequence length="133" mass="14348">MTLRFGTALLVCAVTLSAEAMADQPTYVLMTGLSDGYYGYSNRTPEQYRFIAVSNGVPTLYMPAGSACSSNTLYFKQSERGDIWVHEGSPNRMGSPYSQNKASLRADALLARPDKVTTANHLACQGAVQRGNG</sequence>
<evidence type="ECO:0000256" key="1">
    <source>
        <dbReference type="SAM" id="SignalP"/>
    </source>
</evidence>
<organism evidence="2 3">
    <name type="scientific">Halopseudomonas oceani</name>
    <dbReference type="NCBI Taxonomy" id="1708783"/>
    <lineage>
        <taxon>Bacteria</taxon>
        <taxon>Pseudomonadati</taxon>
        <taxon>Pseudomonadota</taxon>
        <taxon>Gammaproteobacteria</taxon>
        <taxon>Pseudomonadales</taxon>
        <taxon>Pseudomonadaceae</taxon>
        <taxon>Halopseudomonas</taxon>
    </lineage>
</organism>
<dbReference type="Proteomes" id="UP000243451">
    <property type="component" value="Unassembled WGS sequence"/>
</dbReference>
<accession>A0A2P4F084</accession>
<dbReference type="AlphaFoldDB" id="A0A2P4F084"/>
<proteinExistence type="predicted"/>
<comment type="caution">
    <text evidence="2">The sequence shown here is derived from an EMBL/GenBank/DDBJ whole genome shotgun (WGS) entry which is preliminary data.</text>
</comment>
<gene>
    <name evidence="2" type="ORF">C1949_01410</name>
</gene>
<keyword evidence="3" id="KW-1185">Reference proteome</keyword>
<evidence type="ECO:0000313" key="2">
    <source>
        <dbReference type="EMBL" id="POB06422.1"/>
    </source>
</evidence>
<name>A0A2P4F084_9GAMM</name>
<evidence type="ECO:0000313" key="3">
    <source>
        <dbReference type="Proteomes" id="UP000243451"/>
    </source>
</evidence>
<dbReference type="EMBL" id="PPSK01000001">
    <property type="protein sequence ID" value="POB06422.1"/>
    <property type="molecule type" value="Genomic_DNA"/>
</dbReference>
<feature type="signal peptide" evidence="1">
    <location>
        <begin position="1"/>
        <end position="22"/>
    </location>
</feature>